<dbReference type="OrthoDB" id="9758917at2"/>
<gene>
    <name evidence="4" type="ORF">GMA92_10715</name>
</gene>
<sequence length="381" mass="41200">MKMNKVLYTSLVVLVTAWSVFFIANFYYDKASVGGNTGTTQTTDNNNQNIIQEVVEREVVTQESQRIEAIQKVSPAIVGVVNFANNRTQGEGSGIIYKAEGDTAYIVTNQHVVDSGDYFEVVFSNGNRSEAELLGSDIYTDLAVLKVSDVTVDAVAEFGSTEDLQVGQTVIAIGNPLGLNFAGSATSGIVSGKDRTVSVDLNSDGYDDWEMTVLQTDTAINPGNSGGALINLDGKIVGINSMKIATSSVEGMSFSIPTYVALPIINDLEIYGEVRRPQLGVYIQDMSMIPDRLKEILNISTDQKTGVFIYEVFDGGVAEQMGIKAGDVVTAINGDSVDDAMAFRKKLYDFREGDEITLTVVREQQTLDLKTTIQPADVEIS</sequence>
<dbReference type="InterPro" id="IPR043504">
    <property type="entry name" value="Peptidase_S1_PA_chymotrypsin"/>
</dbReference>
<dbReference type="InterPro" id="IPR001478">
    <property type="entry name" value="PDZ"/>
</dbReference>
<dbReference type="PANTHER" id="PTHR43343">
    <property type="entry name" value="PEPTIDASE S12"/>
    <property type="match status" value="1"/>
</dbReference>
<organism evidence="4 5">
    <name type="scientific">Turicibacter sanguinis</name>
    <dbReference type="NCBI Taxonomy" id="154288"/>
    <lineage>
        <taxon>Bacteria</taxon>
        <taxon>Bacillati</taxon>
        <taxon>Bacillota</taxon>
        <taxon>Erysipelotrichia</taxon>
        <taxon>Erysipelotrichales</taxon>
        <taxon>Turicibacteraceae</taxon>
        <taxon>Turicibacter</taxon>
    </lineage>
</organism>
<evidence type="ECO:0000256" key="1">
    <source>
        <dbReference type="ARBA" id="ARBA00010541"/>
    </source>
</evidence>
<reference evidence="4 5" key="1">
    <citation type="journal article" date="2019" name="Nat. Med.">
        <title>A library of human gut bacterial isolates paired with longitudinal multiomics data enables mechanistic microbiome research.</title>
        <authorList>
            <person name="Poyet M."/>
            <person name="Groussin M."/>
            <person name="Gibbons S.M."/>
            <person name="Avila-Pacheco J."/>
            <person name="Jiang X."/>
            <person name="Kearney S.M."/>
            <person name="Perrotta A.R."/>
            <person name="Berdy B."/>
            <person name="Zhao S."/>
            <person name="Lieberman T.D."/>
            <person name="Swanson P.K."/>
            <person name="Smith M."/>
            <person name="Roesemann S."/>
            <person name="Alexander J.E."/>
            <person name="Rich S.A."/>
            <person name="Livny J."/>
            <person name="Vlamakis H."/>
            <person name="Clish C."/>
            <person name="Bullock K."/>
            <person name="Deik A."/>
            <person name="Scott J."/>
            <person name="Pierce K.A."/>
            <person name="Xavier R.J."/>
            <person name="Alm E.J."/>
        </authorList>
    </citation>
    <scope>NUCLEOTIDE SEQUENCE [LARGE SCALE GENOMIC DNA]</scope>
    <source>
        <strain evidence="4 5">BIOML-A198</strain>
    </source>
</reference>
<protein>
    <submittedName>
        <fullName evidence="4">PDZ domain-containing protein</fullName>
    </submittedName>
</protein>
<dbReference type="Gene3D" id="2.40.10.10">
    <property type="entry name" value="Trypsin-like serine proteases"/>
    <property type="match status" value="2"/>
</dbReference>
<keyword evidence="3" id="KW-0378">Hydrolase</keyword>
<dbReference type="SMART" id="SM00228">
    <property type="entry name" value="PDZ"/>
    <property type="match status" value="1"/>
</dbReference>
<dbReference type="Proteomes" id="UP000487649">
    <property type="component" value="Unassembled WGS sequence"/>
</dbReference>
<evidence type="ECO:0000256" key="2">
    <source>
        <dbReference type="ARBA" id="ARBA00022670"/>
    </source>
</evidence>
<evidence type="ECO:0000313" key="4">
    <source>
        <dbReference type="EMBL" id="MTK21887.1"/>
    </source>
</evidence>
<comment type="caution">
    <text evidence="4">The sequence shown here is derived from an EMBL/GenBank/DDBJ whole genome shotgun (WGS) entry which is preliminary data.</text>
</comment>
<keyword evidence="2" id="KW-0645">Protease</keyword>
<dbReference type="GO" id="GO:0006508">
    <property type="term" value="P:proteolysis"/>
    <property type="evidence" value="ECO:0007669"/>
    <property type="project" value="UniProtKB-KW"/>
</dbReference>
<evidence type="ECO:0000313" key="5">
    <source>
        <dbReference type="Proteomes" id="UP000487649"/>
    </source>
</evidence>
<dbReference type="PROSITE" id="PS50106">
    <property type="entry name" value="PDZ"/>
    <property type="match status" value="1"/>
</dbReference>
<proteinExistence type="inferred from homology"/>
<dbReference type="InterPro" id="IPR001940">
    <property type="entry name" value="Peptidase_S1C"/>
</dbReference>
<dbReference type="SUPFAM" id="SSF50156">
    <property type="entry name" value="PDZ domain-like"/>
    <property type="match status" value="1"/>
</dbReference>
<accession>A0A173RFW5</accession>
<dbReference type="Gene3D" id="2.30.42.10">
    <property type="match status" value="1"/>
</dbReference>
<dbReference type="RefSeq" id="WP_006785958.1">
    <property type="nucleotide sequence ID" value="NZ_CABJBH010000001.1"/>
</dbReference>
<dbReference type="EMBL" id="WMQE01000025">
    <property type="protein sequence ID" value="MTK21887.1"/>
    <property type="molecule type" value="Genomic_DNA"/>
</dbReference>
<evidence type="ECO:0000256" key="3">
    <source>
        <dbReference type="ARBA" id="ARBA00022801"/>
    </source>
</evidence>
<dbReference type="SUPFAM" id="SSF50494">
    <property type="entry name" value="Trypsin-like serine proteases"/>
    <property type="match status" value="1"/>
</dbReference>
<dbReference type="Pfam" id="PF13180">
    <property type="entry name" value="PDZ_2"/>
    <property type="match status" value="1"/>
</dbReference>
<dbReference type="Pfam" id="PF13365">
    <property type="entry name" value="Trypsin_2"/>
    <property type="match status" value="1"/>
</dbReference>
<dbReference type="PANTHER" id="PTHR43343:SF3">
    <property type="entry name" value="PROTEASE DO-LIKE 8, CHLOROPLASTIC"/>
    <property type="match status" value="1"/>
</dbReference>
<dbReference type="PRINTS" id="PR00834">
    <property type="entry name" value="PROTEASES2C"/>
</dbReference>
<comment type="similarity">
    <text evidence="1">Belongs to the peptidase S1C family.</text>
</comment>
<dbReference type="InterPro" id="IPR009003">
    <property type="entry name" value="Peptidase_S1_PA"/>
</dbReference>
<dbReference type="AlphaFoldDB" id="A0A173RFW5"/>
<dbReference type="InterPro" id="IPR036034">
    <property type="entry name" value="PDZ_sf"/>
</dbReference>
<name>A0A173RFW5_9FIRM</name>
<dbReference type="InterPro" id="IPR051201">
    <property type="entry name" value="Chloro_Bact_Ser_Proteases"/>
</dbReference>
<dbReference type="GO" id="GO:0004252">
    <property type="term" value="F:serine-type endopeptidase activity"/>
    <property type="evidence" value="ECO:0007669"/>
    <property type="project" value="InterPro"/>
</dbReference>